<name>X0RYZ5_9ZZZZ</name>
<organism evidence="3">
    <name type="scientific">marine sediment metagenome</name>
    <dbReference type="NCBI Taxonomy" id="412755"/>
    <lineage>
        <taxon>unclassified sequences</taxon>
        <taxon>metagenomes</taxon>
        <taxon>ecological metagenomes</taxon>
    </lineage>
</organism>
<dbReference type="InterPro" id="IPR036397">
    <property type="entry name" value="RNaseH_sf"/>
</dbReference>
<evidence type="ECO:0000259" key="2">
    <source>
        <dbReference type="PROSITE" id="PS50994"/>
    </source>
</evidence>
<dbReference type="GO" id="GO:0015074">
    <property type="term" value="P:DNA integration"/>
    <property type="evidence" value="ECO:0007669"/>
    <property type="project" value="InterPro"/>
</dbReference>
<dbReference type="InterPro" id="IPR012337">
    <property type="entry name" value="RNaseH-like_sf"/>
</dbReference>
<evidence type="ECO:0000256" key="1">
    <source>
        <dbReference type="SAM" id="Phobius"/>
    </source>
</evidence>
<feature type="transmembrane region" description="Helical" evidence="1">
    <location>
        <begin position="70"/>
        <end position="88"/>
    </location>
</feature>
<dbReference type="AlphaFoldDB" id="X0RYZ5"/>
<evidence type="ECO:0000313" key="3">
    <source>
        <dbReference type="EMBL" id="GAF73988.1"/>
    </source>
</evidence>
<dbReference type="GO" id="GO:0003676">
    <property type="term" value="F:nucleic acid binding"/>
    <property type="evidence" value="ECO:0007669"/>
    <property type="project" value="InterPro"/>
</dbReference>
<dbReference type="Gene3D" id="3.30.420.10">
    <property type="entry name" value="Ribonuclease H-like superfamily/Ribonuclease H"/>
    <property type="match status" value="1"/>
</dbReference>
<keyword evidence="1" id="KW-0812">Transmembrane</keyword>
<dbReference type="PROSITE" id="PS50994">
    <property type="entry name" value="INTEGRASE"/>
    <property type="match status" value="1"/>
</dbReference>
<dbReference type="Pfam" id="PF00665">
    <property type="entry name" value="rve"/>
    <property type="match status" value="1"/>
</dbReference>
<proteinExistence type="predicted"/>
<gene>
    <name evidence="3" type="ORF">S01H1_15523</name>
</gene>
<reference evidence="3" key="1">
    <citation type="journal article" date="2014" name="Front. Microbiol.">
        <title>High frequency of phylogenetically diverse reductive dehalogenase-homologous genes in deep subseafloor sedimentary metagenomes.</title>
        <authorList>
            <person name="Kawai M."/>
            <person name="Futagami T."/>
            <person name="Toyoda A."/>
            <person name="Takaki Y."/>
            <person name="Nishi S."/>
            <person name="Hori S."/>
            <person name="Arai W."/>
            <person name="Tsubouchi T."/>
            <person name="Morono Y."/>
            <person name="Uchiyama I."/>
            <person name="Ito T."/>
            <person name="Fujiyama A."/>
            <person name="Inagaki F."/>
            <person name="Takami H."/>
        </authorList>
    </citation>
    <scope>NUCLEOTIDE SEQUENCE</scope>
    <source>
        <strain evidence="3">Expedition CK06-06</strain>
    </source>
</reference>
<feature type="non-terminal residue" evidence="3">
    <location>
        <position position="314"/>
    </location>
</feature>
<dbReference type="SUPFAM" id="SSF53098">
    <property type="entry name" value="Ribonuclease H-like"/>
    <property type="match status" value="1"/>
</dbReference>
<sequence>MTTLRTRRSYDHRIREMICETGDPDLFAELKIPRSTIRSWLHRGIPDVVTCDSLSAEETELLAELQALRHRAAVLGAIVGLLVVMLRVSERRLDHERLPEGNGKRALLRAIERASRAVPLGVALRIAWLSPARYHGWRRAEIRCELDDRSSCPRSKPTRLTAAEVRSVKEMVESDDHRHLSLRGLALYAQRIGRVVASPSTWSRLVRECGWRRPRRRLYPAKPKVGIRAYAPNELWHIDVTIIRLLDGTKAYLHAVIDNFSRRILAWTLEERLGAGGTCRILLEAGRHLGTHPVETTVMTDSGTENVNGNVDAL</sequence>
<comment type="caution">
    <text evidence="3">The sequence shown here is derived from an EMBL/GenBank/DDBJ whole genome shotgun (WGS) entry which is preliminary data.</text>
</comment>
<keyword evidence="1" id="KW-1133">Transmembrane helix</keyword>
<protein>
    <recommendedName>
        <fullName evidence="2">Integrase catalytic domain-containing protein</fullName>
    </recommendedName>
</protein>
<feature type="domain" description="Integrase catalytic" evidence="2">
    <location>
        <begin position="228"/>
        <end position="314"/>
    </location>
</feature>
<keyword evidence="1" id="KW-0472">Membrane</keyword>
<dbReference type="InterPro" id="IPR001584">
    <property type="entry name" value="Integrase_cat-core"/>
</dbReference>
<accession>X0RYZ5</accession>
<dbReference type="EMBL" id="BARS01008100">
    <property type="protein sequence ID" value="GAF73988.1"/>
    <property type="molecule type" value="Genomic_DNA"/>
</dbReference>